<proteinExistence type="predicted"/>
<evidence type="ECO:0000313" key="3">
    <source>
        <dbReference type="Proteomes" id="UP000539473"/>
    </source>
</evidence>
<evidence type="ECO:0000313" key="1">
    <source>
        <dbReference type="EMBL" id="GHF48035.1"/>
    </source>
</evidence>
<reference evidence="1" key="4">
    <citation type="submission" date="2024-05" db="EMBL/GenBank/DDBJ databases">
        <authorList>
            <person name="Sun Q."/>
            <person name="Zhou Y."/>
        </authorList>
    </citation>
    <scope>NUCLEOTIDE SEQUENCE</scope>
    <source>
        <strain evidence="1">CGMCC 1.18437</strain>
    </source>
</reference>
<dbReference type="Proteomes" id="UP000619376">
    <property type="component" value="Unassembled WGS sequence"/>
</dbReference>
<evidence type="ECO:0000313" key="4">
    <source>
        <dbReference type="Proteomes" id="UP000619376"/>
    </source>
</evidence>
<dbReference type="EMBL" id="BNAJ01000006">
    <property type="protein sequence ID" value="GHF48035.1"/>
    <property type="molecule type" value="Genomic_DNA"/>
</dbReference>
<reference evidence="1" key="1">
    <citation type="journal article" date="2014" name="Int. J. Syst. Evol. Microbiol.">
        <title>Complete genome of a new Firmicutes species belonging to the dominant human colonic microbiota ('Ruminococcus bicirculans') reveals two chromosomes and a selective capacity to utilize plant glucans.</title>
        <authorList>
            <consortium name="NISC Comparative Sequencing Program"/>
            <person name="Wegmann U."/>
            <person name="Louis P."/>
            <person name="Goesmann A."/>
            <person name="Henrissat B."/>
            <person name="Duncan S.H."/>
            <person name="Flint H.J."/>
        </authorList>
    </citation>
    <scope>NUCLEOTIDE SEQUENCE</scope>
    <source>
        <strain evidence="1">CGMCC 1.18437</strain>
    </source>
</reference>
<name>A0A7W8NSJ6_9DEIO</name>
<reference evidence="2 3" key="3">
    <citation type="submission" date="2020-08" db="EMBL/GenBank/DDBJ databases">
        <title>Genomic Encyclopedia of Type Strains, Phase IV (KMG-IV): sequencing the most valuable type-strain genomes for metagenomic binning, comparative biology and taxonomic classification.</title>
        <authorList>
            <person name="Goeker M."/>
        </authorList>
    </citation>
    <scope>NUCLEOTIDE SEQUENCE [LARGE SCALE GENOMIC DNA]</scope>
    <source>
        <strain evidence="2 3">DSM 27521</strain>
    </source>
</reference>
<evidence type="ECO:0000313" key="2">
    <source>
        <dbReference type="EMBL" id="MBB5377227.1"/>
    </source>
</evidence>
<accession>A0A7W8NSJ6</accession>
<protein>
    <submittedName>
        <fullName evidence="2">Uncharacterized protein</fullName>
    </submittedName>
</protein>
<dbReference type="RefSeq" id="WP_184112573.1">
    <property type="nucleotide sequence ID" value="NZ_BNAJ01000006.1"/>
</dbReference>
<dbReference type="Proteomes" id="UP000539473">
    <property type="component" value="Unassembled WGS sequence"/>
</dbReference>
<gene>
    <name evidence="1" type="ORF">GCM10017781_25480</name>
    <name evidence="2" type="ORF">HNQ07_002700</name>
</gene>
<reference evidence="4" key="2">
    <citation type="journal article" date="2019" name="Int. J. Syst. Evol. Microbiol.">
        <title>The Global Catalogue of Microorganisms (GCM) 10K type strain sequencing project: providing services to taxonomists for standard genome sequencing and annotation.</title>
        <authorList>
            <consortium name="The Broad Institute Genomics Platform"/>
            <consortium name="The Broad Institute Genome Sequencing Center for Infectious Disease"/>
            <person name="Wu L."/>
            <person name="Ma J."/>
        </authorList>
    </citation>
    <scope>NUCLEOTIDE SEQUENCE [LARGE SCALE GENOMIC DNA]</scope>
    <source>
        <strain evidence="4">CGMCC 1.18437</strain>
    </source>
</reference>
<dbReference type="EMBL" id="JACHFK010000006">
    <property type="protein sequence ID" value="MBB5377227.1"/>
    <property type="molecule type" value="Genomic_DNA"/>
</dbReference>
<comment type="caution">
    <text evidence="2">The sequence shown here is derived from an EMBL/GenBank/DDBJ whole genome shotgun (WGS) entry which is preliminary data.</text>
</comment>
<sequence>MGSRIDALVLDLCGADTHPLAARLRGWAQASRAVAAFLEANASKVRRKLRVPGPAALADVEAELAVAAWLLRERRWTLAYEPLAASGGRGPDFRVAAPDGSGAFFVEVTRLRDMDGDPALRLARALTDKVGQLPAGAVNVVAAVLPSGVDGAALLADALRRLDRAAGGQDGAGGLDGRAFARGRPRLGAVLLADVDDAGALHADVHLLPGARHQLPPETVRRLRALG</sequence>
<dbReference type="AlphaFoldDB" id="A0A7W8NSJ6"/>
<organism evidence="2 3">
    <name type="scientific">Deinococcus metalli</name>
    <dbReference type="NCBI Taxonomy" id="1141878"/>
    <lineage>
        <taxon>Bacteria</taxon>
        <taxon>Thermotogati</taxon>
        <taxon>Deinococcota</taxon>
        <taxon>Deinococci</taxon>
        <taxon>Deinococcales</taxon>
        <taxon>Deinococcaceae</taxon>
        <taxon>Deinococcus</taxon>
    </lineage>
</organism>
<keyword evidence="4" id="KW-1185">Reference proteome</keyword>